<dbReference type="InterPro" id="IPR001480">
    <property type="entry name" value="Bulb-type_lectin_dom"/>
</dbReference>
<keyword evidence="8 18" id="KW-0547">Nucleotide-binding</keyword>
<evidence type="ECO:0000256" key="10">
    <source>
        <dbReference type="ARBA" id="ARBA00022840"/>
    </source>
</evidence>
<dbReference type="GO" id="GO:0016020">
    <property type="term" value="C:membrane"/>
    <property type="evidence" value="ECO:0007669"/>
    <property type="project" value="UniProtKB-SubCell"/>
</dbReference>
<dbReference type="SUPFAM" id="SSF56112">
    <property type="entry name" value="Protein kinase-like (PK-like)"/>
    <property type="match status" value="1"/>
</dbReference>
<comment type="caution">
    <text evidence="22">The sequence shown here is derived from an EMBL/GenBank/DDBJ whole genome shotgun (WGS) entry which is preliminary data.</text>
</comment>
<keyword evidence="3" id="KW-0245">EGF-like domain</keyword>
<keyword evidence="9 18" id="KW-0418">Kinase</keyword>
<evidence type="ECO:0000313" key="23">
    <source>
        <dbReference type="Proteomes" id="UP001159364"/>
    </source>
</evidence>
<accession>A0AAV8SR89</accession>
<dbReference type="InterPro" id="IPR017441">
    <property type="entry name" value="Protein_kinase_ATP_BS"/>
</dbReference>
<evidence type="ECO:0000256" key="19">
    <source>
        <dbReference type="PROSITE-ProRule" id="PRU10141"/>
    </source>
</evidence>
<dbReference type="Proteomes" id="UP001159364">
    <property type="component" value="Linkage Group LG09"/>
</dbReference>
<dbReference type="Gene3D" id="3.30.200.20">
    <property type="entry name" value="Phosphorylase Kinase, domain 1"/>
    <property type="match status" value="1"/>
</dbReference>
<keyword evidence="7" id="KW-0430">Lectin</keyword>
<evidence type="ECO:0000256" key="8">
    <source>
        <dbReference type="ARBA" id="ARBA00022741"/>
    </source>
</evidence>
<dbReference type="AlphaFoldDB" id="A0AAV8SR89"/>
<evidence type="ECO:0000256" key="6">
    <source>
        <dbReference type="ARBA" id="ARBA00022729"/>
    </source>
</evidence>
<keyword evidence="13" id="KW-1015">Disulfide bond</keyword>
<evidence type="ECO:0000259" key="21">
    <source>
        <dbReference type="PROSITE" id="PS50927"/>
    </source>
</evidence>
<dbReference type="PROSITE" id="PS00108">
    <property type="entry name" value="PROTEIN_KINASE_ST"/>
    <property type="match status" value="1"/>
</dbReference>
<name>A0AAV8SR89_9ROSI</name>
<evidence type="ECO:0000256" key="15">
    <source>
        <dbReference type="ARBA" id="ARBA00023180"/>
    </source>
</evidence>
<dbReference type="GO" id="GO:0004674">
    <property type="term" value="F:protein serine/threonine kinase activity"/>
    <property type="evidence" value="ECO:0007669"/>
    <property type="project" value="UniProtKB-KW"/>
</dbReference>
<evidence type="ECO:0000256" key="14">
    <source>
        <dbReference type="ARBA" id="ARBA00023170"/>
    </source>
</evidence>
<dbReference type="InterPro" id="IPR024171">
    <property type="entry name" value="SRK-like_kinase"/>
</dbReference>
<organism evidence="22 23">
    <name type="scientific">Erythroxylum novogranatense</name>
    <dbReference type="NCBI Taxonomy" id="1862640"/>
    <lineage>
        <taxon>Eukaryota</taxon>
        <taxon>Viridiplantae</taxon>
        <taxon>Streptophyta</taxon>
        <taxon>Embryophyta</taxon>
        <taxon>Tracheophyta</taxon>
        <taxon>Spermatophyta</taxon>
        <taxon>Magnoliopsida</taxon>
        <taxon>eudicotyledons</taxon>
        <taxon>Gunneridae</taxon>
        <taxon>Pentapetalae</taxon>
        <taxon>rosids</taxon>
        <taxon>fabids</taxon>
        <taxon>Malpighiales</taxon>
        <taxon>Erythroxylaceae</taxon>
        <taxon>Erythroxylum</taxon>
    </lineage>
</organism>
<evidence type="ECO:0000256" key="3">
    <source>
        <dbReference type="ARBA" id="ARBA00022536"/>
    </source>
</evidence>
<evidence type="ECO:0000256" key="7">
    <source>
        <dbReference type="ARBA" id="ARBA00022734"/>
    </source>
</evidence>
<dbReference type="PANTHER" id="PTHR47976">
    <property type="entry name" value="G-TYPE LECTIN S-RECEPTOR-LIKE SERINE/THREONINE-PROTEIN KINASE SD2-5"/>
    <property type="match status" value="1"/>
</dbReference>
<dbReference type="PROSITE" id="PS50927">
    <property type="entry name" value="BULB_LECTIN"/>
    <property type="match status" value="1"/>
</dbReference>
<dbReference type="EMBL" id="JAIWQS010000009">
    <property type="protein sequence ID" value="KAJ8754424.1"/>
    <property type="molecule type" value="Genomic_DNA"/>
</dbReference>
<evidence type="ECO:0000256" key="16">
    <source>
        <dbReference type="ARBA" id="ARBA00047899"/>
    </source>
</evidence>
<keyword evidence="14" id="KW-0675">Receptor</keyword>
<proteinExistence type="inferred from homology"/>
<dbReference type="InterPro" id="IPR036426">
    <property type="entry name" value="Bulb-type_lectin_dom_sf"/>
</dbReference>
<evidence type="ECO:0000256" key="18">
    <source>
        <dbReference type="PIRNR" id="PIRNR000641"/>
    </source>
</evidence>
<dbReference type="CDD" id="cd01098">
    <property type="entry name" value="PAN_AP_plant"/>
    <property type="match status" value="1"/>
</dbReference>
<keyword evidence="23" id="KW-1185">Reference proteome</keyword>
<comment type="similarity">
    <text evidence="18">Belongs to the protein kinase superfamily. Ser/Thr protein kinase family.</text>
</comment>
<keyword evidence="15" id="KW-0325">Glycoprotein</keyword>
<dbReference type="InterPro" id="IPR003609">
    <property type="entry name" value="Pan_app"/>
</dbReference>
<evidence type="ECO:0000259" key="20">
    <source>
        <dbReference type="PROSITE" id="PS50011"/>
    </source>
</evidence>
<keyword evidence="10 18" id="KW-0067">ATP-binding</keyword>
<dbReference type="PIRSF" id="PIRSF000641">
    <property type="entry name" value="SRK"/>
    <property type="match status" value="1"/>
</dbReference>
<dbReference type="InterPro" id="IPR051343">
    <property type="entry name" value="G-type_lectin_kinases/EP1-like"/>
</dbReference>
<protein>
    <recommendedName>
        <fullName evidence="18">Receptor-like serine/threonine-protein kinase</fullName>
        <ecNumber evidence="18">2.7.11.1</ecNumber>
    </recommendedName>
</protein>
<keyword evidence="5" id="KW-0812">Transmembrane</keyword>
<keyword evidence="12" id="KW-0472">Membrane</keyword>
<keyword evidence="4 18" id="KW-0808">Transferase</keyword>
<evidence type="ECO:0000256" key="11">
    <source>
        <dbReference type="ARBA" id="ARBA00022989"/>
    </source>
</evidence>
<sequence>MFMLTPKAELRMASFAFLSLIFLAFLPLSSMANITLSKSLTTNDDSRWLSPSEDFAFGFRQLAGTNMFLLAIWFNKISEKTIVWHAKGDNPVPSGSKVQLTESNLVLTDPTGLMIWEANPTTTVSSAAMLDNGNFVLVGTNSSTYVWESFRNPTDTILPGQTLNLDDMLSSRITETNYSEGRFELNFSNGSLQLHPIAWPSRSQYPYYYNSGTFSLNHSESGNQLLFNESAFLYIVRVNGEIVQLPGWKFLPTISIENYYYRATLDFNGVFTQYAHPKDPNGSQSWFPVQFIPENICVDIFNNLGSGPCGYNSYCSMQNSRPRCDCPPGYVLIDPQNSFGGCVPTFPQGCGQDDGSIAPEQVYEFSELNNVNWPLNDYERLEPYNQSQCQDSCLHDCSCAVAVFDGSKCWKKRLPLSNGRTEGVGFSKVLFKVRKEAPPIFSYSNSKSKKPTNLRSFTYKELVIATEGFKEELGRGSFGIVYKGVLKSDSRIVIAVKKIDKLAEEREREFRAEVSALGRTHHKNLVRLLGYCDEGSNRLLIMEFMSNGSLSSFIFTHPRPNWHHRVRIALGIARGLLYLHEECEAPIIHCDIKPQNMLLDDNLSARIADFGLAKLLLSGQSRTRTMMRGTKGYVAPEWFKNLPVTSKVDVYSYGVVLLEIICCRRNVVTDMEEEEIVILTDWAYDFYVARRMDVLVDNDELALSDKGRLERWLKVAFWCIQEDPLSRPTMKMVMEMLEGFVEVPSPNCPSSFG</sequence>
<dbReference type="PROSITE" id="PS00107">
    <property type="entry name" value="PROTEIN_KINASE_ATP"/>
    <property type="match status" value="1"/>
</dbReference>
<evidence type="ECO:0000256" key="13">
    <source>
        <dbReference type="ARBA" id="ARBA00023157"/>
    </source>
</evidence>
<dbReference type="SUPFAM" id="SSF51110">
    <property type="entry name" value="alpha-D-mannose-specific plant lectins"/>
    <property type="match status" value="1"/>
</dbReference>
<evidence type="ECO:0000313" key="22">
    <source>
        <dbReference type="EMBL" id="KAJ8754424.1"/>
    </source>
</evidence>
<gene>
    <name evidence="22" type="ORF">K2173_002875</name>
</gene>
<dbReference type="FunFam" id="3.30.200.20:FF:000059">
    <property type="entry name" value="S-receptor-like serine/threonine-protein kinase"/>
    <property type="match status" value="1"/>
</dbReference>
<evidence type="ECO:0000256" key="2">
    <source>
        <dbReference type="ARBA" id="ARBA00022527"/>
    </source>
</evidence>
<dbReference type="PANTHER" id="PTHR47976:SF78">
    <property type="entry name" value="RECEPTOR-LIKE SERINE_THREONINE-PROTEIN KINASE"/>
    <property type="match status" value="1"/>
</dbReference>
<keyword evidence="2 18" id="KW-0723">Serine/threonine-protein kinase</keyword>
<dbReference type="Gene3D" id="1.10.510.10">
    <property type="entry name" value="Transferase(Phosphotransferase) domain 1"/>
    <property type="match status" value="1"/>
</dbReference>
<dbReference type="GO" id="GO:0030246">
    <property type="term" value="F:carbohydrate binding"/>
    <property type="evidence" value="ECO:0007669"/>
    <property type="project" value="UniProtKB-KW"/>
</dbReference>
<dbReference type="CDD" id="cd00028">
    <property type="entry name" value="B_lectin"/>
    <property type="match status" value="1"/>
</dbReference>
<dbReference type="SMART" id="SM00220">
    <property type="entry name" value="S_TKc"/>
    <property type="match status" value="1"/>
</dbReference>
<dbReference type="PROSITE" id="PS50011">
    <property type="entry name" value="PROTEIN_KINASE_DOM"/>
    <property type="match status" value="1"/>
</dbReference>
<dbReference type="Pfam" id="PF00069">
    <property type="entry name" value="Pkinase"/>
    <property type="match status" value="1"/>
</dbReference>
<evidence type="ECO:0000256" key="5">
    <source>
        <dbReference type="ARBA" id="ARBA00022692"/>
    </source>
</evidence>
<dbReference type="Gene3D" id="2.90.10.10">
    <property type="entry name" value="Bulb-type lectin domain"/>
    <property type="match status" value="1"/>
</dbReference>
<comment type="catalytic activity">
    <reaction evidence="16 18">
        <text>L-threonyl-[protein] + ATP = O-phospho-L-threonyl-[protein] + ADP + H(+)</text>
        <dbReference type="Rhea" id="RHEA:46608"/>
        <dbReference type="Rhea" id="RHEA-COMP:11060"/>
        <dbReference type="Rhea" id="RHEA-COMP:11605"/>
        <dbReference type="ChEBI" id="CHEBI:15378"/>
        <dbReference type="ChEBI" id="CHEBI:30013"/>
        <dbReference type="ChEBI" id="CHEBI:30616"/>
        <dbReference type="ChEBI" id="CHEBI:61977"/>
        <dbReference type="ChEBI" id="CHEBI:456216"/>
        <dbReference type="EC" id="2.7.11.1"/>
    </reaction>
</comment>
<dbReference type="SMART" id="SM00108">
    <property type="entry name" value="B_lectin"/>
    <property type="match status" value="1"/>
</dbReference>
<evidence type="ECO:0000256" key="9">
    <source>
        <dbReference type="ARBA" id="ARBA00022777"/>
    </source>
</evidence>
<dbReference type="InterPro" id="IPR008271">
    <property type="entry name" value="Ser/Thr_kinase_AS"/>
</dbReference>
<dbReference type="Pfam" id="PF01453">
    <property type="entry name" value="B_lectin"/>
    <property type="match status" value="1"/>
</dbReference>
<comment type="catalytic activity">
    <reaction evidence="17 18">
        <text>L-seryl-[protein] + ATP = O-phospho-L-seryl-[protein] + ADP + H(+)</text>
        <dbReference type="Rhea" id="RHEA:17989"/>
        <dbReference type="Rhea" id="RHEA-COMP:9863"/>
        <dbReference type="Rhea" id="RHEA-COMP:11604"/>
        <dbReference type="ChEBI" id="CHEBI:15378"/>
        <dbReference type="ChEBI" id="CHEBI:29999"/>
        <dbReference type="ChEBI" id="CHEBI:30616"/>
        <dbReference type="ChEBI" id="CHEBI:83421"/>
        <dbReference type="ChEBI" id="CHEBI:456216"/>
        <dbReference type="EC" id="2.7.11.1"/>
    </reaction>
</comment>
<dbReference type="GO" id="GO:0005524">
    <property type="term" value="F:ATP binding"/>
    <property type="evidence" value="ECO:0007669"/>
    <property type="project" value="UniProtKB-UniRule"/>
</dbReference>
<evidence type="ECO:0000256" key="17">
    <source>
        <dbReference type="ARBA" id="ARBA00048679"/>
    </source>
</evidence>
<dbReference type="InterPro" id="IPR000719">
    <property type="entry name" value="Prot_kinase_dom"/>
</dbReference>
<comment type="subcellular location">
    <subcellularLocation>
        <location evidence="1">Membrane</location>
        <topology evidence="1">Single-pass type I membrane protein</topology>
    </subcellularLocation>
</comment>
<dbReference type="FunFam" id="2.90.10.10:FF:000013">
    <property type="entry name" value="G-type lectin S-receptor-like serine/threonine-protein kinase LECRK1"/>
    <property type="match status" value="1"/>
</dbReference>
<dbReference type="FunFam" id="1.10.510.10:FF:000237">
    <property type="entry name" value="G-type lectin S-receptor-like serine/threonine-protein kinase"/>
    <property type="match status" value="1"/>
</dbReference>
<feature type="binding site" evidence="19">
    <location>
        <position position="498"/>
    </location>
    <ligand>
        <name>ATP</name>
        <dbReference type="ChEBI" id="CHEBI:30616"/>
    </ligand>
</feature>
<reference evidence="22 23" key="1">
    <citation type="submission" date="2021-09" db="EMBL/GenBank/DDBJ databases">
        <title>Genomic insights and catalytic innovation underlie evolution of tropane alkaloids biosynthesis.</title>
        <authorList>
            <person name="Wang Y.-J."/>
            <person name="Tian T."/>
            <person name="Huang J.-P."/>
            <person name="Huang S.-X."/>
        </authorList>
    </citation>
    <scope>NUCLEOTIDE SEQUENCE [LARGE SCALE GENOMIC DNA]</scope>
    <source>
        <strain evidence="22">KIB-2018</strain>
        <tissue evidence="22">Leaf</tissue>
    </source>
</reference>
<feature type="domain" description="Protein kinase" evidence="20">
    <location>
        <begin position="467"/>
        <end position="741"/>
    </location>
</feature>
<evidence type="ECO:0000256" key="1">
    <source>
        <dbReference type="ARBA" id="ARBA00004479"/>
    </source>
</evidence>
<dbReference type="EC" id="2.7.11.1" evidence="18"/>
<dbReference type="Pfam" id="PF08276">
    <property type="entry name" value="PAN_2"/>
    <property type="match status" value="1"/>
</dbReference>
<keyword evidence="6" id="KW-0732">Signal</keyword>
<feature type="domain" description="Bulb-type lectin" evidence="21">
    <location>
        <begin position="33"/>
        <end position="150"/>
    </location>
</feature>
<keyword evidence="11" id="KW-1133">Transmembrane helix</keyword>
<dbReference type="CDD" id="cd00053">
    <property type="entry name" value="EGF"/>
    <property type="match status" value="1"/>
</dbReference>
<evidence type="ECO:0000256" key="12">
    <source>
        <dbReference type="ARBA" id="ARBA00023136"/>
    </source>
</evidence>
<evidence type="ECO:0000256" key="4">
    <source>
        <dbReference type="ARBA" id="ARBA00022679"/>
    </source>
</evidence>
<dbReference type="InterPro" id="IPR011009">
    <property type="entry name" value="Kinase-like_dom_sf"/>
</dbReference>